<evidence type="ECO:0000313" key="4">
    <source>
        <dbReference type="EMBL" id="GJN94167.1"/>
    </source>
</evidence>
<dbReference type="EMBL" id="BQKY01000016">
    <property type="protein sequence ID" value="GJN94167.1"/>
    <property type="molecule type" value="Genomic_DNA"/>
</dbReference>
<evidence type="ECO:0000259" key="3">
    <source>
        <dbReference type="SMART" id="SM00563"/>
    </source>
</evidence>
<protein>
    <recommendedName>
        <fullName evidence="3">Phospholipid/glycerol acyltransferase domain-containing protein</fullName>
    </recommendedName>
</protein>
<evidence type="ECO:0000256" key="2">
    <source>
        <dbReference type="SAM" id="Phobius"/>
    </source>
</evidence>
<reference evidence="4 5" key="1">
    <citation type="submission" date="2021-12" db="EMBL/GenBank/DDBJ databases">
        <title>High titer production of polyol ester of fatty acids by Rhodotorula paludigena BS15 towards product separation-free biomass refinery.</title>
        <authorList>
            <person name="Mano J."/>
            <person name="Ono H."/>
            <person name="Tanaka T."/>
            <person name="Naito K."/>
            <person name="Sushida H."/>
            <person name="Ike M."/>
            <person name="Tokuyasu K."/>
            <person name="Kitaoka M."/>
        </authorList>
    </citation>
    <scope>NUCLEOTIDE SEQUENCE [LARGE SCALE GENOMIC DNA]</scope>
    <source>
        <strain evidence="4 5">BS15</strain>
    </source>
</reference>
<feature type="domain" description="Phospholipid/glycerol acyltransferase" evidence="3">
    <location>
        <begin position="71"/>
        <end position="206"/>
    </location>
</feature>
<name>A0AAV5GXV1_9BASI</name>
<sequence>MAGHEAPRAGPEASKQHPALPNGAAHSRLKGSPAPLAYILIRWLFRFVLQVFYSSVVVEGAEHVPRDGVPCMLTANHSNSLTDALLLVTTVPPARRSLLRLTAKDTQFNRGTLTSWLIESAGTLPIKRPKDHAGQAVDNSIVFDTLIRALEKGDMAVLFPEGMSRYYPEIAPLKQGVSRIVSDTLSRQKDNPDFELAILTASITYLHRNLFRSDVLVTFHPPIYVSSRTHPDLIASPSLSKPRLNAASAAAAEPSAHERAIRSLTSLIGSSIRSGILDAPSWAVLRMANTARRLYAPLGTKLTLGDHVRLTQRFVDALAGKRAEKRWEEEAGEALREKGRAEQVWKTPMLEKGAAKSAQNGEGYFAIPTEKSDNEDGQEELEKLRRDLKTYQDLLYLHGIKDDRVRNPRMLKRRILLKRLFVRLAASVFLFSVSTPGLLLWLPIFIVAKRSSDRLIRKGPVFDTYDEVAQTKLVTGLVAGIAVLSLAAFATFPIMPLINLFVLPLIMWLTLRFLEDLTSSLRAALALARLLFLGKQQLLLLRSMRADLHARVERLSVERAGLPRDAGVFVQERERRWTRVGLGAVPGSSWLRRFAFDVGYFDVRRRRKKALKLWDTTEYADDEVLPPGVVREAQ</sequence>
<feature type="region of interest" description="Disordered" evidence="1">
    <location>
        <begin position="1"/>
        <end position="26"/>
    </location>
</feature>
<feature type="transmembrane region" description="Helical" evidence="2">
    <location>
        <begin position="420"/>
        <end position="448"/>
    </location>
</feature>
<dbReference type="PANTHER" id="PTHR31605:SF0">
    <property type="entry name" value="GLYCEROL-3-PHOSPHATE O-ACYLTRANSFERASE 1"/>
    <property type="match status" value="1"/>
</dbReference>
<keyword evidence="5" id="KW-1185">Reference proteome</keyword>
<comment type="caution">
    <text evidence="4">The sequence shown here is derived from an EMBL/GenBank/DDBJ whole genome shotgun (WGS) entry which is preliminary data.</text>
</comment>
<dbReference type="GO" id="GO:0004366">
    <property type="term" value="F:glycerol-3-phosphate O-acyltransferase activity"/>
    <property type="evidence" value="ECO:0007669"/>
    <property type="project" value="TreeGrafter"/>
</dbReference>
<dbReference type="SMART" id="SM00563">
    <property type="entry name" value="PlsC"/>
    <property type="match status" value="1"/>
</dbReference>
<keyword evidence="2" id="KW-1133">Transmembrane helix</keyword>
<gene>
    <name evidence="4" type="ORF">Rhopal_007241-T1</name>
</gene>
<feature type="transmembrane region" description="Helical" evidence="2">
    <location>
        <begin position="468"/>
        <end position="490"/>
    </location>
</feature>
<keyword evidence="2" id="KW-0472">Membrane</keyword>
<dbReference type="SUPFAM" id="SSF69593">
    <property type="entry name" value="Glycerol-3-phosphate (1)-acyltransferase"/>
    <property type="match status" value="1"/>
</dbReference>
<dbReference type="GO" id="GO:0016287">
    <property type="term" value="F:glycerone-phosphate O-acyltransferase activity"/>
    <property type="evidence" value="ECO:0007669"/>
    <property type="project" value="TreeGrafter"/>
</dbReference>
<evidence type="ECO:0000256" key="1">
    <source>
        <dbReference type="SAM" id="MobiDB-lite"/>
    </source>
</evidence>
<dbReference type="Pfam" id="PF01553">
    <property type="entry name" value="Acyltransferase"/>
    <property type="match status" value="1"/>
</dbReference>
<dbReference type="PANTHER" id="PTHR31605">
    <property type="entry name" value="GLYCEROL-3-PHOSPHATE O-ACYLTRANSFERASE 1"/>
    <property type="match status" value="1"/>
</dbReference>
<dbReference type="InterPro" id="IPR002123">
    <property type="entry name" value="Plipid/glycerol_acylTrfase"/>
</dbReference>
<accession>A0AAV5GXV1</accession>
<keyword evidence="2" id="KW-0812">Transmembrane</keyword>
<dbReference type="GO" id="GO:0008654">
    <property type="term" value="P:phospholipid biosynthetic process"/>
    <property type="evidence" value="ECO:0007669"/>
    <property type="project" value="TreeGrafter"/>
</dbReference>
<dbReference type="InterPro" id="IPR052744">
    <property type="entry name" value="GPAT/DAPAT"/>
</dbReference>
<dbReference type="Proteomes" id="UP001342314">
    <property type="component" value="Unassembled WGS sequence"/>
</dbReference>
<proteinExistence type="predicted"/>
<evidence type="ECO:0000313" key="5">
    <source>
        <dbReference type="Proteomes" id="UP001342314"/>
    </source>
</evidence>
<dbReference type="AlphaFoldDB" id="A0AAV5GXV1"/>
<organism evidence="4 5">
    <name type="scientific">Rhodotorula paludigena</name>
    <dbReference type="NCBI Taxonomy" id="86838"/>
    <lineage>
        <taxon>Eukaryota</taxon>
        <taxon>Fungi</taxon>
        <taxon>Dikarya</taxon>
        <taxon>Basidiomycota</taxon>
        <taxon>Pucciniomycotina</taxon>
        <taxon>Microbotryomycetes</taxon>
        <taxon>Sporidiobolales</taxon>
        <taxon>Sporidiobolaceae</taxon>
        <taxon>Rhodotorula</taxon>
    </lineage>
</organism>